<evidence type="ECO:0000313" key="2">
    <source>
        <dbReference type="EMBL" id="MBB5690499.1"/>
    </source>
</evidence>
<name>A0A840XV34_9PROT</name>
<reference evidence="2 3" key="1">
    <citation type="submission" date="2020-08" db="EMBL/GenBank/DDBJ databases">
        <title>Genomic Encyclopedia of Type Strains, Phase IV (KMG-IV): sequencing the most valuable type-strain genomes for metagenomic binning, comparative biology and taxonomic classification.</title>
        <authorList>
            <person name="Goeker M."/>
        </authorList>
    </citation>
    <scope>NUCLEOTIDE SEQUENCE [LARGE SCALE GENOMIC DNA]</scope>
    <source>
        <strain evidence="2 3">DSM 25895</strain>
    </source>
</reference>
<organism evidence="2 3">
    <name type="scientific">Neoroseomonas alkaliterrae</name>
    <dbReference type="NCBI Taxonomy" id="1452450"/>
    <lineage>
        <taxon>Bacteria</taxon>
        <taxon>Pseudomonadati</taxon>
        <taxon>Pseudomonadota</taxon>
        <taxon>Alphaproteobacteria</taxon>
        <taxon>Acetobacterales</taxon>
        <taxon>Acetobacteraceae</taxon>
        <taxon>Neoroseomonas</taxon>
    </lineage>
</organism>
<keyword evidence="1" id="KW-1133">Transmembrane helix</keyword>
<protein>
    <submittedName>
        <fullName evidence="2">Uncharacterized protein</fullName>
    </submittedName>
</protein>
<gene>
    <name evidence="2" type="ORF">FHS88_002634</name>
</gene>
<dbReference type="Proteomes" id="UP000562254">
    <property type="component" value="Unassembled WGS sequence"/>
</dbReference>
<feature type="transmembrane region" description="Helical" evidence="1">
    <location>
        <begin position="80"/>
        <end position="97"/>
    </location>
</feature>
<dbReference type="EMBL" id="JACIJE010000007">
    <property type="protein sequence ID" value="MBB5690499.1"/>
    <property type="molecule type" value="Genomic_DNA"/>
</dbReference>
<accession>A0A840XV34</accession>
<comment type="caution">
    <text evidence="2">The sequence shown here is derived from an EMBL/GenBank/DDBJ whole genome shotgun (WGS) entry which is preliminary data.</text>
</comment>
<feature type="transmembrane region" description="Helical" evidence="1">
    <location>
        <begin position="45"/>
        <end position="68"/>
    </location>
</feature>
<keyword evidence="1" id="KW-0472">Membrane</keyword>
<sequence length="100" mass="10555">MTRETLFVFTVGTCLMHGLVSPALIYVVFFHPVWLPEMLPPTAEIVFYGASLIVSTATLLLSAVPAAIVERLGAGLDVAMRVWLSGAAIITALALVARGG</sequence>
<keyword evidence="3" id="KW-1185">Reference proteome</keyword>
<dbReference type="AlphaFoldDB" id="A0A840XV34"/>
<keyword evidence="1" id="KW-0812">Transmembrane</keyword>
<evidence type="ECO:0000256" key="1">
    <source>
        <dbReference type="SAM" id="Phobius"/>
    </source>
</evidence>
<feature type="transmembrane region" description="Helical" evidence="1">
    <location>
        <begin position="6"/>
        <end position="33"/>
    </location>
</feature>
<evidence type="ECO:0000313" key="3">
    <source>
        <dbReference type="Proteomes" id="UP000562254"/>
    </source>
</evidence>
<dbReference type="RefSeq" id="WP_184485353.1">
    <property type="nucleotide sequence ID" value="NZ_JAAEDJ010000133.1"/>
</dbReference>
<proteinExistence type="predicted"/>